<feature type="transmembrane region" description="Helical" evidence="6">
    <location>
        <begin position="250"/>
        <end position="272"/>
    </location>
</feature>
<keyword evidence="8" id="KW-1185">Reference proteome</keyword>
<accession>A0ABU2WMB0</accession>
<evidence type="ECO:0000256" key="6">
    <source>
        <dbReference type="SAM" id="Phobius"/>
    </source>
</evidence>
<protein>
    <submittedName>
        <fullName evidence="7">Formate/nitrite transporter family protein</fullName>
    </submittedName>
</protein>
<dbReference type="PANTHER" id="PTHR30520">
    <property type="entry name" value="FORMATE TRANSPORTER-RELATED"/>
    <property type="match status" value="1"/>
</dbReference>
<reference evidence="7 8" key="1">
    <citation type="submission" date="2023-09" db="EMBL/GenBank/DDBJ databases">
        <authorList>
            <person name="Rey-Velasco X."/>
        </authorList>
    </citation>
    <scope>NUCLEOTIDE SEQUENCE [LARGE SCALE GENOMIC DNA]</scope>
    <source>
        <strain evidence="7 8">W345</strain>
    </source>
</reference>
<organism evidence="7 8">
    <name type="scientific">Banduia mediterranea</name>
    <dbReference type="NCBI Taxonomy" id="3075609"/>
    <lineage>
        <taxon>Bacteria</taxon>
        <taxon>Pseudomonadati</taxon>
        <taxon>Pseudomonadota</taxon>
        <taxon>Gammaproteobacteria</taxon>
        <taxon>Nevskiales</taxon>
        <taxon>Algiphilaceae</taxon>
        <taxon>Banduia</taxon>
    </lineage>
</organism>
<evidence type="ECO:0000313" key="8">
    <source>
        <dbReference type="Proteomes" id="UP001254608"/>
    </source>
</evidence>
<dbReference type="PANTHER" id="PTHR30520:SF2">
    <property type="entry name" value="INNER MEMBRANE PROTEIN YFDC"/>
    <property type="match status" value="1"/>
</dbReference>
<dbReference type="InterPro" id="IPR023271">
    <property type="entry name" value="Aquaporin-like"/>
</dbReference>
<feature type="compositionally biased region" description="Basic and acidic residues" evidence="5">
    <location>
        <begin position="1"/>
        <end position="13"/>
    </location>
</feature>
<comment type="caution">
    <text evidence="7">The sequence shown here is derived from an EMBL/GenBank/DDBJ whole genome shotgun (WGS) entry which is preliminary data.</text>
</comment>
<dbReference type="Proteomes" id="UP001254608">
    <property type="component" value="Unassembled WGS sequence"/>
</dbReference>
<keyword evidence="2 6" id="KW-0812">Transmembrane</keyword>
<sequence length="281" mass="30251">MSDDKPVTHRFDDPESQLSAEEKDNVTANLPPRAAVLHETIRTQGEEELKRVVSALWWSALAAGLSMGFSMVAKGVLHAYLPPGGINHLISNLGYSVGFLVVIIARQQLFTENTLTAVLPLMRQPTQAKLLKLLRLWGVVLVGNLAGVTLFAAGVAYGDLFGDPVRASFVSLGEEVMKNTATQMFTKGIVAGWLIATMVWLIPAVHESKIVIITVMTYLIGVANFTHIIAGATEIAYLGFVGNISAAEGIFRFGVPTLLGNIVGGAFIFALISHAQVRREV</sequence>
<evidence type="ECO:0000256" key="3">
    <source>
        <dbReference type="ARBA" id="ARBA00022989"/>
    </source>
</evidence>
<evidence type="ECO:0000256" key="5">
    <source>
        <dbReference type="SAM" id="MobiDB-lite"/>
    </source>
</evidence>
<comment type="subcellular location">
    <subcellularLocation>
        <location evidence="1">Membrane</location>
        <topology evidence="1">Multi-pass membrane protein</topology>
    </subcellularLocation>
</comment>
<keyword evidence="4 6" id="KW-0472">Membrane</keyword>
<feature type="region of interest" description="Disordered" evidence="5">
    <location>
        <begin position="1"/>
        <end position="25"/>
    </location>
</feature>
<gene>
    <name evidence="7" type="ORF">RM530_16735</name>
</gene>
<feature type="transmembrane region" description="Helical" evidence="6">
    <location>
        <begin position="133"/>
        <end position="157"/>
    </location>
</feature>
<dbReference type="Pfam" id="PF01226">
    <property type="entry name" value="Form_Nir_trans"/>
    <property type="match status" value="1"/>
</dbReference>
<evidence type="ECO:0000256" key="2">
    <source>
        <dbReference type="ARBA" id="ARBA00022692"/>
    </source>
</evidence>
<dbReference type="InterPro" id="IPR000292">
    <property type="entry name" value="For/NO2_transpt"/>
</dbReference>
<feature type="transmembrane region" description="Helical" evidence="6">
    <location>
        <begin position="184"/>
        <end position="203"/>
    </location>
</feature>
<dbReference type="Gene3D" id="1.20.1080.10">
    <property type="entry name" value="Glycerol uptake facilitator protein"/>
    <property type="match status" value="1"/>
</dbReference>
<feature type="transmembrane region" description="Helical" evidence="6">
    <location>
        <begin position="52"/>
        <end position="73"/>
    </location>
</feature>
<evidence type="ECO:0000256" key="4">
    <source>
        <dbReference type="ARBA" id="ARBA00023136"/>
    </source>
</evidence>
<name>A0ABU2WMB0_9GAMM</name>
<feature type="transmembrane region" description="Helical" evidence="6">
    <location>
        <begin position="85"/>
        <end position="105"/>
    </location>
</feature>
<evidence type="ECO:0000313" key="7">
    <source>
        <dbReference type="EMBL" id="MDT0498992.1"/>
    </source>
</evidence>
<dbReference type="RefSeq" id="WP_311366404.1">
    <property type="nucleotide sequence ID" value="NZ_JAVRIC010000031.1"/>
</dbReference>
<proteinExistence type="predicted"/>
<evidence type="ECO:0000256" key="1">
    <source>
        <dbReference type="ARBA" id="ARBA00004141"/>
    </source>
</evidence>
<feature type="transmembrane region" description="Helical" evidence="6">
    <location>
        <begin position="210"/>
        <end position="230"/>
    </location>
</feature>
<keyword evidence="3 6" id="KW-1133">Transmembrane helix</keyword>
<dbReference type="EMBL" id="JAVRIC010000031">
    <property type="protein sequence ID" value="MDT0498992.1"/>
    <property type="molecule type" value="Genomic_DNA"/>
</dbReference>